<dbReference type="RefSeq" id="WP_074694412.1">
    <property type="nucleotide sequence ID" value="NZ_FNJN01000001.1"/>
</dbReference>
<evidence type="ECO:0000256" key="1">
    <source>
        <dbReference type="SAM" id="Phobius"/>
    </source>
</evidence>
<dbReference type="InterPro" id="IPR036249">
    <property type="entry name" value="Thioredoxin-like_sf"/>
</dbReference>
<dbReference type="Proteomes" id="UP000186456">
    <property type="component" value="Unassembled WGS sequence"/>
</dbReference>
<organism evidence="3 4">
    <name type="scientific">Microbacterium testaceum (strain StLB037)</name>
    <dbReference type="NCBI Taxonomy" id="979556"/>
    <lineage>
        <taxon>Bacteria</taxon>
        <taxon>Bacillati</taxon>
        <taxon>Actinomycetota</taxon>
        <taxon>Actinomycetes</taxon>
        <taxon>Micrococcales</taxon>
        <taxon>Microbacteriaceae</taxon>
        <taxon>Microbacterium</taxon>
    </lineage>
</organism>
<dbReference type="CDD" id="cd02947">
    <property type="entry name" value="TRX_family"/>
    <property type="match status" value="1"/>
</dbReference>
<feature type="domain" description="Thioredoxin" evidence="2">
    <location>
        <begin position="54"/>
        <end position="135"/>
    </location>
</feature>
<dbReference type="InterPro" id="IPR013766">
    <property type="entry name" value="Thioredoxin_domain"/>
</dbReference>
<accession>A0A1H0L8S8</accession>
<feature type="transmembrane region" description="Helical" evidence="1">
    <location>
        <begin position="6"/>
        <end position="24"/>
    </location>
</feature>
<dbReference type="Gene3D" id="3.40.30.10">
    <property type="entry name" value="Glutaredoxin"/>
    <property type="match status" value="1"/>
</dbReference>
<evidence type="ECO:0000259" key="2">
    <source>
        <dbReference type="Pfam" id="PF00085"/>
    </source>
</evidence>
<evidence type="ECO:0000313" key="4">
    <source>
        <dbReference type="Proteomes" id="UP000186456"/>
    </source>
</evidence>
<gene>
    <name evidence="3" type="ORF">SAMN04487788_0416</name>
</gene>
<protein>
    <submittedName>
        <fullName evidence="3">Thioredoxin</fullName>
    </submittedName>
</protein>
<keyword evidence="1" id="KW-1133">Transmembrane helix</keyword>
<dbReference type="SUPFAM" id="SSF52833">
    <property type="entry name" value="Thioredoxin-like"/>
    <property type="match status" value="1"/>
</dbReference>
<dbReference type="EMBL" id="FNJN01000001">
    <property type="protein sequence ID" value="SDO64618.1"/>
    <property type="molecule type" value="Genomic_DNA"/>
</dbReference>
<proteinExistence type="predicted"/>
<sequence length="145" mass="15826">MDVTYALLAAGALVVLTTIAGLVFRRRQGRARTVDSVEAVDPALLGAESLGPEATLVQFSTEICSRCPGVRRVLTQIADARDGVSYVDVDLTHRPDLAQHFRVLQTPTTLVLDRRGVIRTRFGGTLERAAVESELTRLQKEPTRA</sequence>
<keyword evidence="1" id="KW-0472">Membrane</keyword>
<dbReference type="AlphaFoldDB" id="A0A1H0L8S8"/>
<reference evidence="3 4" key="1">
    <citation type="submission" date="2016-10" db="EMBL/GenBank/DDBJ databases">
        <authorList>
            <person name="de Groot N.N."/>
        </authorList>
    </citation>
    <scope>NUCLEOTIDE SEQUENCE [LARGE SCALE GENOMIC DNA]</scope>
    <source>
        <strain evidence="3 4">StLB037</strain>
    </source>
</reference>
<dbReference type="Pfam" id="PF00085">
    <property type="entry name" value="Thioredoxin"/>
    <property type="match status" value="1"/>
</dbReference>
<keyword evidence="1" id="KW-0812">Transmembrane</keyword>
<evidence type="ECO:0000313" key="3">
    <source>
        <dbReference type="EMBL" id="SDO64618.1"/>
    </source>
</evidence>
<name>A0A1H0L8S8_MICTS</name>